<gene>
    <name evidence="6" type="ORF">BT93_L0408</name>
</gene>
<evidence type="ECO:0000256" key="4">
    <source>
        <dbReference type="ARBA" id="ARBA00023027"/>
    </source>
</evidence>
<accession>A0A8T0CSC6</accession>
<dbReference type="SUPFAM" id="SSF52540">
    <property type="entry name" value="P-loop containing nucleoside triphosphate hydrolases"/>
    <property type="match status" value="1"/>
</dbReference>
<dbReference type="InterPro" id="IPR044974">
    <property type="entry name" value="Disease_R_plants"/>
</dbReference>
<dbReference type="SMART" id="SM00255">
    <property type="entry name" value="TIR"/>
    <property type="match status" value="1"/>
</dbReference>
<dbReference type="Pfam" id="PF01582">
    <property type="entry name" value="TIR"/>
    <property type="match status" value="1"/>
</dbReference>
<dbReference type="Gene3D" id="1.10.8.430">
    <property type="entry name" value="Helical domain of apoptotic protease-activating factors"/>
    <property type="match status" value="1"/>
</dbReference>
<dbReference type="GO" id="GO:0051707">
    <property type="term" value="P:response to other organism"/>
    <property type="evidence" value="ECO:0007669"/>
    <property type="project" value="UniProtKB-ARBA"/>
</dbReference>
<dbReference type="InterPro" id="IPR058192">
    <property type="entry name" value="WHD_ROQ1-like"/>
</dbReference>
<dbReference type="Proteomes" id="UP000806378">
    <property type="component" value="Unassembled WGS sequence"/>
</dbReference>
<dbReference type="FunFam" id="3.40.50.10140:FF:000007">
    <property type="entry name" value="Disease resistance protein (TIR-NBS-LRR class)"/>
    <property type="match status" value="1"/>
</dbReference>
<dbReference type="OrthoDB" id="1667015at2759"/>
<evidence type="ECO:0000313" key="6">
    <source>
        <dbReference type="EMBL" id="KAF7849672.1"/>
    </source>
</evidence>
<dbReference type="AlphaFoldDB" id="A0A8T0CSC6"/>
<evidence type="ECO:0000256" key="3">
    <source>
        <dbReference type="ARBA" id="ARBA00022821"/>
    </source>
</evidence>
<dbReference type="GO" id="GO:0006952">
    <property type="term" value="P:defense response"/>
    <property type="evidence" value="ECO:0007669"/>
    <property type="project" value="UniProtKB-KW"/>
</dbReference>
<dbReference type="GO" id="GO:0043531">
    <property type="term" value="F:ADP binding"/>
    <property type="evidence" value="ECO:0007669"/>
    <property type="project" value="InterPro"/>
</dbReference>
<dbReference type="InterPro" id="IPR032675">
    <property type="entry name" value="LRR_dom_sf"/>
</dbReference>
<dbReference type="InterPro" id="IPR002182">
    <property type="entry name" value="NB-ARC"/>
</dbReference>
<dbReference type="PANTHER" id="PTHR11017">
    <property type="entry name" value="LEUCINE-RICH REPEAT-CONTAINING PROTEIN"/>
    <property type="match status" value="1"/>
</dbReference>
<dbReference type="Gramene" id="rna-gnl|WGS:JABURB|Cocit.L0408.1">
    <property type="protein sequence ID" value="cds-KAF7849672.1"/>
    <property type="gene ID" value="gene-BT93_L0408"/>
</dbReference>
<reference evidence="6" key="1">
    <citation type="submission" date="2020-05" db="EMBL/GenBank/DDBJ databases">
        <title>WGS assembly of Corymbia citriodora subspecies variegata.</title>
        <authorList>
            <person name="Barry K."/>
            <person name="Hundley H."/>
            <person name="Shu S."/>
            <person name="Jenkins J."/>
            <person name="Grimwood J."/>
            <person name="Baten A."/>
        </authorList>
    </citation>
    <scope>NUCLEOTIDE SEQUENCE</scope>
    <source>
        <strain evidence="6">CV2-018</strain>
    </source>
</reference>
<dbReference type="Pfam" id="PF23598">
    <property type="entry name" value="LRR_14"/>
    <property type="match status" value="1"/>
</dbReference>
<dbReference type="InterPro" id="IPR000157">
    <property type="entry name" value="TIR_dom"/>
</dbReference>
<dbReference type="Pfam" id="PF23282">
    <property type="entry name" value="WHD_ROQ1"/>
    <property type="match status" value="1"/>
</dbReference>
<dbReference type="InterPro" id="IPR027417">
    <property type="entry name" value="P-loop_NTPase"/>
</dbReference>
<dbReference type="PRINTS" id="PR00364">
    <property type="entry name" value="DISEASERSIST"/>
</dbReference>
<dbReference type="Pfam" id="PF00931">
    <property type="entry name" value="NB-ARC"/>
    <property type="match status" value="1"/>
</dbReference>
<comment type="caution">
    <text evidence="6">The sequence shown here is derived from an EMBL/GenBank/DDBJ whole genome shotgun (WGS) entry which is preliminary data.</text>
</comment>
<proteinExistence type="predicted"/>
<dbReference type="InterPro" id="IPR042197">
    <property type="entry name" value="Apaf_helical"/>
</dbReference>
<evidence type="ECO:0000256" key="2">
    <source>
        <dbReference type="ARBA" id="ARBA00022737"/>
    </source>
</evidence>
<keyword evidence="7" id="KW-1185">Reference proteome</keyword>
<dbReference type="InterPro" id="IPR055414">
    <property type="entry name" value="LRR_R13L4/SHOC2-like"/>
</dbReference>
<dbReference type="EMBL" id="MU089722">
    <property type="protein sequence ID" value="KAF7849672.1"/>
    <property type="molecule type" value="Genomic_DNA"/>
</dbReference>
<evidence type="ECO:0000259" key="5">
    <source>
        <dbReference type="PROSITE" id="PS50104"/>
    </source>
</evidence>
<dbReference type="Gene3D" id="3.80.10.10">
    <property type="entry name" value="Ribonuclease Inhibitor"/>
    <property type="match status" value="2"/>
</dbReference>
<feature type="domain" description="TIR" evidence="5">
    <location>
        <begin position="17"/>
        <end position="181"/>
    </location>
</feature>
<dbReference type="PROSITE" id="PS50104">
    <property type="entry name" value="TIR"/>
    <property type="match status" value="1"/>
</dbReference>
<keyword evidence="2" id="KW-0677">Repeat</keyword>
<dbReference type="GO" id="GO:0007165">
    <property type="term" value="P:signal transduction"/>
    <property type="evidence" value="ECO:0007669"/>
    <property type="project" value="InterPro"/>
</dbReference>
<dbReference type="SUPFAM" id="SSF52200">
    <property type="entry name" value="Toll/Interleukin receptor TIR domain"/>
    <property type="match status" value="1"/>
</dbReference>
<evidence type="ECO:0000313" key="7">
    <source>
        <dbReference type="Proteomes" id="UP000806378"/>
    </source>
</evidence>
<evidence type="ECO:0000256" key="1">
    <source>
        <dbReference type="ARBA" id="ARBA00022614"/>
    </source>
</evidence>
<dbReference type="PANTHER" id="PTHR11017:SF570">
    <property type="entry name" value="DISEASE RESISTANCE PROTEIN (TIR-NBS CLASS)-RELATED"/>
    <property type="match status" value="1"/>
</dbReference>
<sequence>MDISHVTNPSSSMSTRPNCQVFLSFRGPDTRRNFADFLYSSLSDVGIRVFRDDEELEVGKEMNPQLIQAIEQSEISIPVISKDYASSKSCLMELGTMVKRMDNKNHIIIPIFYYVDPSNVRYCTGPFEEALNVHKKRGRDGSFLNPWKFALQQIGDLTGYHLQEKNEKNHGEVIKRIVYEVEQKLKTRDLIVPKQLVGVDPHGQEIMAKLKVDYRNGKAVKIGDTCGKVLIHGIPGVGKTVLAKCLYNQLNHLFDACSFLEKFQEEIKDHGIVSVQNRLISHLHKGNAQKFDCSDHALTQIQSRFLDMKVLLLLDDVKDRDQLSELVGELDWLGQGSMVIVTSRRCDVLQKVNGAENYALGLMKEDKALTLFCKHAFNTDSPPEGFERLATDIVAATDGLPLALKKVGGFLFSKSKQAWMEKLMQLKEAPDESVREAFLESYNTLDVNAQQIFLDIACFFNGMDKRIPHYMWYDLQCFPSLSIPSLHAMSLVEIREEKELHMRGILKKFGREIVKSENKNEPCQRSRLCNHEEALDVLMGRKGTKSIEALGLKFANGSDSTSFECHQFDGLQNLRFLRLDQADIRGNFWDHFLKLMWLDWQGSPRILECHLKLNPLKLVILDLSGSQIGRGWRVWDLLTQARKLKVLKLTKCTKLKATPDFSDSMELERIILEGCSKLVVIHPSIRQLEKKLVSLNVKGCSLLRKLPDLGPMRGLKELVIDGTSISQINFKEGSMMMLKTLSARNCGGLTDIPDSIGCLKSLKYLALDGSGIRTLPESIRSLKKLKILSLKNCRRLTNLPDGIRRLSSLQL</sequence>
<dbReference type="Gene3D" id="3.40.50.300">
    <property type="entry name" value="P-loop containing nucleotide triphosphate hydrolases"/>
    <property type="match status" value="1"/>
</dbReference>
<keyword evidence="1" id="KW-0433">Leucine-rich repeat</keyword>
<organism evidence="6 7">
    <name type="scientific">Corymbia citriodora subsp. variegata</name>
    <dbReference type="NCBI Taxonomy" id="360336"/>
    <lineage>
        <taxon>Eukaryota</taxon>
        <taxon>Viridiplantae</taxon>
        <taxon>Streptophyta</taxon>
        <taxon>Embryophyta</taxon>
        <taxon>Tracheophyta</taxon>
        <taxon>Spermatophyta</taxon>
        <taxon>Magnoliopsida</taxon>
        <taxon>eudicotyledons</taxon>
        <taxon>Gunneridae</taxon>
        <taxon>Pentapetalae</taxon>
        <taxon>rosids</taxon>
        <taxon>malvids</taxon>
        <taxon>Myrtales</taxon>
        <taxon>Myrtaceae</taxon>
        <taxon>Myrtoideae</taxon>
        <taxon>Eucalypteae</taxon>
        <taxon>Corymbia</taxon>
    </lineage>
</organism>
<keyword evidence="3" id="KW-0611">Plant defense</keyword>
<dbReference type="Gene3D" id="3.40.50.10140">
    <property type="entry name" value="Toll/interleukin-1 receptor homology (TIR) domain"/>
    <property type="match status" value="1"/>
</dbReference>
<dbReference type="InterPro" id="IPR035897">
    <property type="entry name" value="Toll_tir_struct_dom_sf"/>
</dbReference>
<dbReference type="SUPFAM" id="SSF52058">
    <property type="entry name" value="L domain-like"/>
    <property type="match status" value="1"/>
</dbReference>
<name>A0A8T0CSC6_CORYI</name>
<keyword evidence="4" id="KW-0520">NAD</keyword>
<protein>
    <recommendedName>
        <fullName evidence="5">TIR domain-containing protein</fullName>
    </recommendedName>
</protein>